<gene>
    <name evidence="9" type="ORF">CSSPJE1EN2_LOCUS18822</name>
</gene>
<evidence type="ECO:0000256" key="6">
    <source>
        <dbReference type="ARBA" id="ARBA00022989"/>
    </source>
</evidence>
<keyword evidence="6 8" id="KW-1133">Transmembrane helix</keyword>
<dbReference type="PANTHER" id="PTHR10778">
    <property type="entry name" value="SOLUTE CARRIER FAMILY 35 MEMBER B"/>
    <property type="match status" value="1"/>
</dbReference>
<keyword evidence="10" id="KW-1185">Reference proteome</keyword>
<name>A0ABP1BLV8_9BRYO</name>
<proteinExistence type="inferred from homology"/>
<dbReference type="Proteomes" id="UP001497522">
    <property type="component" value="Chromosome 5"/>
</dbReference>
<comment type="similarity">
    <text evidence="2">Belongs to the nucleotide-sugar transporter family. UDP-galactose:UMP antiporter (TC 2.A.7.11) subfamily.</text>
</comment>
<reference evidence="9" key="1">
    <citation type="submission" date="2024-03" db="EMBL/GenBank/DDBJ databases">
        <authorList>
            <consortium name="ELIXIR-Norway"/>
            <consortium name="Elixir Norway"/>
        </authorList>
    </citation>
    <scope>NUCLEOTIDE SEQUENCE</scope>
</reference>
<evidence type="ECO:0000313" key="10">
    <source>
        <dbReference type="Proteomes" id="UP001497522"/>
    </source>
</evidence>
<organism evidence="9 10">
    <name type="scientific">Sphagnum jensenii</name>
    <dbReference type="NCBI Taxonomy" id="128206"/>
    <lineage>
        <taxon>Eukaryota</taxon>
        <taxon>Viridiplantae</taxon>
        <taxon>Streptophyta</taxon>
        <taxon>Embryophyta</taxon>
        <taxon>Bryophyta</taxon>
        <taxon>Sphagnophytina</taxon>
        <taxon>Sphagnopsida</taxon>
        <taxon>Sphagnales</taxon>
        <taxon>Sphagnaceae</taxon>
        <taxon>Sphagnum</taxon>
    </lineage>
</organism>
<comment type="subcellular location">
    <subcellularLocation>
        <location evidence="1">Membrane</location>
        <topology evidence="1">Multi-pass membrane protein</topology>
    </subcellularLocation>
</comment>
<keyword evidence="7 8" id="KW-0472">Membrane</keyword>
<feature type="transmembrane region" description="Helical" evidence="8">
    <location>
        <begin position="28"/>
        <end position="50"/>
    </location>
</feature>
<keyword evidence="5 8" id="KW-0812">Transmembrane</keyword>
<dbReference type="InterPro" id="IPR013657">
    <property type="entry name" value="SCL35B1-4/HUT1"/>
</dbReference>
<evidence type="ECO:0000256" key="2">
    <source>
        <dbReference type="ARBA" id="ARBA00008349"/>
    </source>
</evidence>
<evidence type="ECO:0000256" key="5">
    <source>
        <dbReference type="ARBA" id="ARBA00022692"/>
    </source>
</evidence>
<feature type="transmembrane region" description="Helical" evidence="8">
    <location>
        <begin position="183"/>
        <end position="201"/>
    </location>
</feature>
<evidence type="ECO:0000256" key="1">
    <source>
        <dbReference type="ARBA" id="ARBA00004141"/>
    </source>
</evidence>
<evidence type="ECO:0000256" key="4">
    <source>
        <dbReference type="ARBA" id="ARBA00022449"/>
    </source>
</evidence>
<feature type="transmembrane region" description="Helical" evidence="8">
    <location>
        <begin position="159"/>
        <end position="177"/>
    </location>
</feature>
<evidence type="ECO:0000256" key="8">
    <source>
        <dbReference type="SAM" id="Phobius"/>
    </source>
</evidence>
<evidence type="ECO:0000256" key="3">
    <source>
        <dbReference type="ARBA" id="ARBA00022448"/>
    </source>
</evidence>
<protein>
    <recommendedName>
        <fullName evidence="11">UDP-galactose transporter</fullName>
    </recommendedName>
</protein>
<evidence type="ECO:0000313" key="9">
    <source>
        <dbReference type="EMBL" id="CAK9876780.1"/>
    </source>
</evidence>
<keyword evidence="4" id="KW-0050">Antiport</keyword>
<evidence type="ECO:0000256" key="7">
    <source>
        <dbReference type="ARBA" id="ARBA00023136"/>
    </source>
</evidence>
<dbReference type="PANTHER" id="PTHR10778:SF8">
    <property type="entry name" value="ADENOSINE 3'-PHOSPHO 5'-PHOSPHOSULFATE TRANSPORTER 2"/>
    <property type="match status" value="1"/>
</dbReference>
<feature type="transmembrane region" description="Helical" evidence="8">
    <location>
        <begin position="70"/>
        <end position="91"/>
    </location>
</feature>
<keyword evidence="3" id="KW-0813">Transport</keyword>
<dbReference type="EMBL" id="OZ023706">
    <property type="protein sequence ID" value="CAK9876780.1"/>
    <property type="molecule type" value="Genomic_DNA"/>
</dbReference>
<accession>A0ABP1BLV8</accession>
<evidence type="ECO:0008006" key="11">
    <source>
        <dbReference type="Google" id="ProtNLM"/>
    </source>
</evidence>
<sequence length="254" mass="28478">MRENDGSAEEEENYVWLLGINVSLKPRWAQLIICGGGFFFGYMVNGIYLPGLHLLTCVQEYVYNKLKFSYGWYFTFVQGLVYLGVISCYGFRAKHILNPWRTYCKLSAVLMGSHGLTKGSLMFLNYPAQVMFKSTKLLPVMVMGAFIPGFRRKYSFHEYVSAIMFVVGLMIFTLADAQASPDFSILGVVMVVAPHVLDAFVGNFQEVIFLRNPATTQVLPSVLHQDLPHGHVEDSGTQITSCAPRKGTTQIFAL</sequence>
<dbReference type="Pfam" id="PF08449">
    <property type="entry name" value="UAA"/>
    <property type="match status" value="1"/>
</dbReference>